<dbReference type="Proteomes" id="UP001153332">
    <property type="component" value="Unassembled WGS sequence"/>
</dbReference>
<gene>
    <name evidence="1" type="ORF">O1611_g1593</name>
</gene>
<proteinExistence type="predicted"/>
<keyword evidence="2" id="KW-1185">Reference proteome</keyword>
<sequence length="656" mass="75093">MTPRTNQPRDRCLSKLKTNARETYGLIKSAFSRQHDDRPDFAPSPNNEDKAEPQPSLNNHDQVGPTLHHDKDDKAGSAPIANKQDEIRHIPPRSSRAQVRLTLPSNNEDKAVSTPSRNNKDLYPYLSKFKMDVMAHYQEGVPEGYETFLPHDKLKDLVTADTVHLAFEAVRIKNDELARWVLENGRRLFLILVLSSGKSEERLSHLEDLKNDGIDDSVLPLGITIGLKNHVYSQKGEGRFPSLESWEDNKLLIFKNHQWPLSAPVFGVEFRHQLDPHQPLPYLSITQTPVSSGFLGEVSCADIHQAHIDAQRLEKLGVKPQSGSKGIPIAIKKAKDDEDFRKVFDQQTNVDPAAKEERNLNALQEIVTAHLIQPIAAYQRGSDRCFIFPSARGDNLSDYWREHESHRKDRDSLRWLIGQFVGLLSALELLHKEKCRHGDMKPENILWFKDVQNRGTLKIADTRLAVFHDRGMATTTPSGTFRYEPPEMDETRGQKSSRSRQHDIWSMGCIIVELLVWLMCGYNGVRSFRERTPYYFWSKKVDPSTRKTSYHVDDYVVACLDAMKKELKDNTAYMALLRLVQDRFLVVSVSEDYVSSPVDREIAERLHGEMQSVKRSGDHTRYIGCSSIFRIIKKKRVKPRALGDLGYTYKQGSRIY</sequence>
<name>A0ACC2JX53_9PEZI</name>
<organism evidence="1 2">
    <name type="scientific">Lasiodiplodia mahajangana</name>
    <dbReference type="NCBI Taxonomy" id="1108764"/>
    <lineage>
        <taxon>Eukaryota</taxon>
        <taxon>Fungi</taxon>
        <taxon>Dikarya</taxon>
        <taxon>Ascomycota</taxon>
        <taxon>Pezizomycotina</taxon>
        <taxon>Dothideomycetes</taxon>
        <taxon>Dothideomycetes incertae sedis</taxon>
        <taxon>Botryosphaeriales</taxon>
        <taxon>Botryosphaeriaceae</taxon>
        <taxon>Lasiodiplodia</taxon>
    </lineage>
</organism>
<comment type="caution">
    <text evidence="1">The sequence shown here is derived from an EMBL/GenBank/DDBJ whole genome shotgun (WGS) entry which is preliminary data.</text>
</comment>
<dbReference type="EMBL" id="JAPUUL010000190">
    <property type="protein sequence ID" value="KAJ8132026.1"/>
    <property type="molecule type" value="Genomic_DNA"/>
</dbReference>
<reference evidence="1" key="1">
    <citation type="submission" date="2022-12" db="EMBL/GenBank/DDBJ databases">
        <title>Genome Sequence of Lasiodiplodia mahajangana.</title>
        <authorList>
            <person name="Buettner E."/>
        </authorList>
    </citation>
    <scope>NUCLEOTIDE SEQUENCE</scope>
    <source>
        <strain evidence="1">VT137</strain>
    </source>
</reference>
<evidence type="ECO:0000313" key="1">
    <source>
        <dbReference type="EMBL" id="KAJ8132026.1"/>
    </source>
</evidence>
<evidence type="ECO:0000313" key="2">
    <source>
        <dbReference type="Proteomes" id="UP001153332"/>
    </source>
</evidence>
<accession>A0ACC2JX53</accession>
<protein>
    <submittedName>
        <fullName evidence="1">Uncharacterized protein</fullName>
    </submittedName>
</protein>